<dbReference type="EC" id="3.5.1.108" evidence="4 12"/>
<dbReference type="InterPro" id="IPR011334">
    <property type="entry name" value="UDP-acyl_GlcNac_deAcase_C"/>
</dbReference>
<evidence type="ECO:0000256" key="2">
    <source>
        <dbReference type="ARBA" id="ARBA00002923"/>
    </source>
</evidence>
<organism evidence="13">
    <name type="scientific">uncultured Alphaproteobacteria bacterium</name>
    <dbReference type="NCBI Taxonomy" id="91750"/>
    <lineage>
        <taxon>Bacteria</taxon>
        <taxon>Pseudomonadati</taxon>
        <taxon>Pseudomonadota</taxon>
        <taxon>Alphaproteobacteria</taxon>
        <taxon>environmental samples</taxon>
    </lineage>
</organism>
<keyword evidence="10 12" id="KW-0443">Lipid metabolism</keyword>
<proteinExistence type="inferred from homology"/>
<accession>A0A212JKH6</accession>
<dbReference type="PANTHER" id="PTHR33694:SF1">
    <property type="entry name" value="UDP-3-O-ACYL-N-ACETYLGLUCOSAMINE DEACETYLASE 1, MITOCHONDRIAL-RELATED"/>
    <property type="match status" value="1"/>
</dbReference>
<comment type="cofactor">
    <cofactor evidence="1 12">
        <name>Zn(2+)</name>
        <dbReference type="ChEBI" id="CHEBI:29105"/>
    </cofactor>
</comment>
<evidence type="ECO:0000256" key="9">
    <source>
        <dbReference type="ARBA" id="ARBA00022833"/>
    </source>
</evidence>
<dbReference type="Pfam" id="PF03331">
    <property type="entry name" value="LpxC"/>
    <property type="match status" value="1"/>
</dbReference>
<evidence type="ECO:0000256" key="6">
    <source>
        <dbReference type="ARBA" id="ARBA00022556"/>
    </source>
</evidence>
<dbReference type="UniPathway" id="UPA00359">
    <property type="reaction ID" value="UER00478"/>
</dbReference>
<evidence type="ECO:0000256" key="8">
    <source>
        <dbReference type="ARBA" id="ARBA00022801"/>
    </source>
</evidence>
<dbReference type="NCBIfam" id="TIGR00325">
    <property type="entry name" value="lpxC"/>
    <property type="match status" value="1"/>
</dbReference>
<feature type="active site" description="Proton donor" evidence="12">
    <location>
        <position position="302"/>
    </location>
</feature>
<dbReference type="InterPro" id="IPR015870">
    <property type="entry name" value="UDP-acyl_N-AcGlcN_deAcase_N"/>
</dbReference>
<dbReference type="AlphaFoldDB" id="A0A212JKH6"/>
<keyword evidence="7 12" id="KW-0479">Metal-binding</keyword>
<evidence type="ECO:0000256" key="4">
    <source>
        <dbReference type="ARBA" id="ARBA00012745"/>
    </source>
</evidence>
<dbReference type="GO" id="GO:0103117">
    <property type="term" value="F:UDP-3-O-acyl-N-acetylglucosamine deacetylase activity"/>
    <property type="evidence" value="ECO:0007669"/>
    <property type="project" value="UniProtKB-UniRule"/>
</dbReference>
<reference evidence="13" key="1">
    <citation type="submission" date="2016-04" db="EMBL/GenBank/DDBJ databases">
        <authorList>
            <person name="Evans L.H."/>
            <person name="Alamgir A."/>
            <person name="Owens N."/>
            <person name="Weber N.D."/>
            <person name="Virtaneva K."/>
            <person name="Barbian K."/>
            <person name="Babar A."/>
            <person name="Rosenke K."/>
        </authorList>
    </citation>
    <scope>NUCLEOTIDE SEQUENCE</scope>
    <source>
        <strain evidence="13">86</strain>
    </source>
</reference>
<comment type="function">
    <text evidence="2 12">Catalyzes the hydrolysis of UDP-3-O-myristoyl-N-acetylglucosamine to form UDP-3-O-myristoylglucosamine and acetate, the committed step in lipid A biosynthesis.</text>
</comment>
<dbReference type="GO" id="GO:0009245">
    <property type="term" value="P:lipid A biosynthetic process"/>
    <property type="evidence" value="ECO:0007669"/>
    <property type="project" value="UniProtKB-UniRule"/>
</dbReference>
<feature type="binding site" evidence="12">
    <location>
        <position position="275"/>
    </location>
    <ligand>
        <name>Zn(2+)</name>
        <dbReference type="ChEBI" id="CHEBI:29105"/>
    </ligand>
</feature>
<name>A0A212JKH6_9PROT</name>
<dbReference type="PANTHER" id="PTHR33694">
    <property type="entry name" value="UDP-3-O-ACYL-N-ACETYLGLUCOSAMINE DEACETYLASE 1, MITOCHONDRIAL-RELATED"/>
    <property type="match status" value="1"/>
</dbReference>
<dbReference type="EMBL" id="FLUO01000001">
    <property type="protein sequence ID" value="SBV99943.1"/>
    <property type="molecule type" value="Genomic_DNA"/>
</dbReference>
<protein>
    <recommendedName>
        <fullName evidence="4 12">UDP-3-O-acyl-N-acetylglucosamine deacetylase</fullName>
        <shortName evidence="12">UDP-3-O-acyl-GlcNAc deacetylase</shortName>
        <ecNumber evidence="4 12">3.5.1.108</ecNumber>
    </recommendedName>
    <alternativeName>
        <fullName evidence="12">UDP-3-O-[R-3-hydroxymyristoyl]-N-acetylglucosamine deacetylase</fullName>
    </alternativeName>
</protein>
<sequence length="339" mass="36172">MTILVESPRTMFDVTHAHEAPVAERTAGRVVAFKQKTLKSAIGCSGVGLHTGKKISMTLKPAPIGTGIVFNRTDAGEKDGRIPARYDTVVDTRLCTCVGNADGFVVGTIEHLMSALAGMGIDNLIVDIDGPEVPVMDGSSAPFVFLIECAGIAEQDAPRRAIKVLKPVSVADGGILARLDPADDGFTVDFEIDFANPLIGRQTFGMTFPLTEASAESGYRAEVSSARTFGFLEDVERLNKMGLALGGSLENAVVISGNKVLNEEGLRYEDECVRHKALDALGDLYLAGAPLVGRFSGLKSGHAHSNLLLRALFADADAWTFVEIDDMAAAQPREWRHTA</sequence>
<keyword evidence="8 12" id="KW-0378">Hydrolase</keyword>
<evidence type="ECO:0000256" key="3">
    <source>
        <dbReference type="ARBA" id="ARBA00005002"/>
    </source>
</evidence>
<keyword evidence="5 12" id="KW-0444">Lipid biosynthesis</keyword>
<evidence type="ECO:0000313" key="13">
    <source>
        <dbReference type="EMBL" id="SBV99943.1"/>
    </source>
</evidence>
<evidence type="ECO:0000256" key="5">
    <source>
        <dbReference type="ARBA" id="ARBA00022516"/>
    </source>
</evidence>
<evidence type="ECO:0000256" key="11">
    <source>
        <dbReference type="ARBA" id="ARBA00024535"/>
    </source>
</evidence>
<comment type="pathway">
    <text evidence="3 12">Glycolipid biosynthesis; lipid IV(A) biosynthesis; lipid IV(A) from (3R)-3-hydroxytetradecanoyl-[acyl-carrier-protein] and UDP-N-acetyl-alpha-D-glucosamine: step 2/6.</text>
</comment>
<dbReference type="Gene3D" id="3.30.1700.10">
    <property type="entry name" value="lpxc deacetylase, domain 2"/>
    <property type="match status" value="1"/>
</dbReference>
<keyword evidence="9 12" id="KW-0862">Zinc</keyword>
<dbReference type="SUPFAM" id="SSF54211">
    <property type="entry name" value="Ribosomal protein S5 domain 2-like"/>
    <property type="match status" value="2"/>
</dbReference>
<dbReference type="GO" id="GO:0046872">
    <property type="term" value="F:metal ion binding"/>
    <property type="evidence" value="ECO:0007669"/>
    <property type="project" value="UniProtKB-KW"/>
</dbReference>
<evidence type="ECO:0000256" key="7">
    <source>
        <dbReference type="ARBA" id="ARBA00022723"/>
    </source>
</evidence>
<dbReference type="InterPro" id="IPR004463">
    <property type="entry name" value="UDP-acyl_GlcNac_deAcase"/>
</dbReference>
<dbReference type="HAMAP" id="MF_00388">
    <property type="entry name" value="LpxC"/>
    <property type="match status" value="1"/>
</dbReference>
<comment type="similarity">
    <text evidence="12">Belongs to the LpxC family.</text>
</comment>
<keyword evidence="6 12" id="KW-0441">Lipid A biosynthesis</keyword>
<dbReference type="Gene3D" id="3.30.230.20">
    <property type="entry name" value="lpxc deacetylase, domain 1"/>
    <property type="match status" value="1"/>
</dbReference>
<feature type="binding site" evidence="12">
    <location>
        <position position="279"/>
    </location>
    <ligand>
        <name>Zn(2+)</name>
        <dbReference type="ChEBI" id="CHEBI:29105"/>
    </ligand>
</feature>
<comment type="catalytic activity">
    <reaction evidence="11 12">
        <text>a UDP-3-O-[(3R)-3-hydroxyacyl]-N-acetyl-alpha-D-glucosamine + H2O = a UDP-3-O-[(3R)-3-hydroxyacyl]-alpha-D-glucosamine + acetate</text>
        <dbReference type="Rhea" id="RHEA:67816"/>
        <dbReference type="ChEBI" id="CHEBI:15377"/>
        <dbReference type="ChEBI" id="CHEBI:30089"/>
        <dbReference type="ChEBI" id="CHEBI:137740"/>
        <dbReference type="ChEBI" id="CHEBI:173225"/>
        <dbReference type="EC" id="3.5.1.108"/>
    </reaction>
</comment>
<dbReference type="InterPro" id="IPR020568">
    <property type="entry name" value="Ribosomal_Su5_D2-typ_SF"/>
</dbReference>
<evidence type="ECO:0000256" key="10">
    <source>
        <dbReference type="ARBA" id="ARBA00023098"/>
    </source>
</evidence>
<dbReference type="GO" id="GO:0016020">
    <property type="term" value="C:membrane"/>
    <property type="evidence" value="ECO:0007669"/>
    <property type="project" value="GOC"/>
</dbReference>
<feature type="binding site" evidence="12">
    <location>
        <position position="111"/>
    </location>
    <ligand>
        <name>Zn(2+)</name>
        <dbReference type="ChEBI" id="CHEBI:29105"/>
    </ligand>
</feature>
<gene>
    <name evidence="12 13" type="primary">lpxC</name>
    <name evidence="13" type="ORF">KL86APRO_11236</name>
</gene>
<evidence type="ECO:0000256" key="12">
    <source>
        <dbReference type="HAMAP-Rule" id="MF_00388"/>
    </source>
</evidence>
<evidence type="ECO:0000256" key="1">
    <source>
        <dbReference type="ARBA" id="ARBA00001947"/>
    </source>
</evidence>